<keyword evidence="2" id="KW-0677">Repeat</keyword>
<dbReference type="GO" id="GO:0006412">
    <property type="term" value="P:translation"/>
    <property type="evidence" value="ECO:0007669"/>
    <property type="project" value="InterPro"/>
</dbReference>
<keyword evidence="10" id="KW-1185">Reference proteome</keyword>
<evidence type="ECO:0000256" key="3">
    <source>
        <dbReference type="ARBA" id="ARBA00022884"/>
    </source>
</evidence>
<dbReference type="SUPFAM" id="SSF50249">
    <property type="entry name" value="Nucleic acid-binding proteins"/>
    <property type="match status" value="6"/>
</dbReference>
<dbReference type="InterPro" id="IPR000110">
    <property type="entry name" value="Ribosomal_bS1"/>
</dbReference>
<evidence type="ECO:0000313" key="9">
    <source>
        <dbReference type="EMBL" id="KFE70075.1"/>
    </source>
</evidence>
<feature type="domain" description="S1 motif" evidence="8">
    <location>
        <begin position="122"/>
        <end position="187"/>
    </location>
</feature>
<dbReference type="OrthoDB" id="9804077at2"/>
<dbReference type="PRINTS" id="PR00681">
    <property type="entry name" value="RIBOSOMALS1"/>
</dbReference>
<evidence type="ECO:0000256" key="6">
    <source>
        <dbReference type="ARBA" id="ARBA00035293"/>
    </source>
</evidence>
<evidence type="ECO:0000256" key="4">
    <source>
        <dbReference type="ARBA" id="ARBA00022980"/>
    </source>
</evidence>
<dbReference type="GO" id="GO:0003729">
    <property type="term" value="F:mRNA binding"/>
    <property type="evidence" value="ECO:0007669"/>
    <property type="project" value="TreeGrafter"/>
</dbReference>
<dbReference type="InterPro" id="IPR003029">
    <property type="entry name" value="S1_domain"/>
</dbReference>
<organism evidence="9 10">
    <name type="scientific">Hyalangium minutum</name>
    <dbReference type="NCBI Taxonomy" id="394096"/>
    <lineage>
        <taxon>Bacteria</taxon>
        <taxon>Pseudomonadati</taxon>
        <taxon>Myxococcota</taxon>
        <taxon>Myxococcia</taxon>
        <taxon>Myxococcales</taxon>
        <taxon>Cystobacterineae</taxon>
        <taxon>Archangiaceae</taxon>
        <taxon>Hyalangium</taxon>
    </lineage>
</organism>
<feature type="domain" description="S1 motif" evidence="8">
    <location>
        <begin position="467"/>
        <end position="536"/>
    </location>
</feature>
<reference evidence="9 10" key="1">
    <citation type="submission" date="2014-04" db="EMBL/GenBank/DDBJ databases">
        <title>Genome assembly of Hyalangium minutum DSM 14724.</title>
        <authorList>
            <person name="Sharma G."/>
            <person name="Subramanian S."/>
        </authorList>
    </citation>
    <scope>NUCLEOTIDE SEQUENCE [LARGE SCALE GENOMIC DNA]</scope>
    <source>
        <strain evidence="9 10">DSM 14724</strain>
    </source>
</reference>
<sequence>MQQNVNQQIGPEAGDEDFAAMFEASLKERGGDGILKEGEIVKGTVVQVTKDFAIVDIGYKSEGQVPIAEFTSPRGELTVKAGDAVEVLLESRENDTGMVVLSKEKADKMRIWDEISAACERDEIVKGTIVGRVKGGLSVDIGVKAFLPGSQVDIRPVRNLDQYISKEFEFKVIKFNKKRGNIVLSRRVLLEKQREEMKKETLKNLKEGAVLKGVVKNLTDYGAFIDLGGIDGLLHITDMSWGRIGHPSEMFNVGDEVRVVVLKFDPTQERVSLGLKQIQEDPWHRADEKYPVGTRVRGKVVSITDYGAFIEIEQGVEGLVHVSEMSWTKRLKHPSKILEVGQEVEAVVLDIDPKAKRIALGMKQIEQNPWTLLEDKYPIGSVIKGQIRNVTDFGVFVGVEEGVDGLVHVSDISWTQRIKHPGELYKKGDEVEAVVLNIDVENERFSLGIKQLTPDPWETLSERTPVGSRVKGKVTKVTDFGAFVEIEPGIEGLVHVSELREERVENPRDVVQEAQEVDVKIIDINTQDRKVALSIKALIGEGSDDYREYLRKQAEGSKARLGDVMASKLKK</sequence>
<dbReference type="Pfam" id="PF00575">
    <property type="entry name" value="S1"/>
    <property type="match status" value="6"/>
</dbReference>
<dbReference type="GO" id="GO:0022627">
    <property type="term" value="C:cytosolic small ribosomal subunit"/>
    <property type="evidence" value="ECO:0007669"/>
    <property type="project" value="TreeGrafter"/>
</dbReference>
<gene>
    <name evidence="9" type="ORF">DB31_5117</name>
</gene>
<evidence type="ECO:0000256" key="2">
    <source>
        <dbReference type="ARBA" id="ARBA00022737"/>
    </source>
</evidence>
<evidence type="ECO:0000313" key="10">
    <source>
        <dbReference type="Proteomes" id="UP000028725"/>
    </source>
</evidence>
<keyword evidence="4 9" id="KW-0689">Ribosomal protein</keyword>
<feature type="domain" description="S1 motif" evidence="8">
    <location>
        <begin position="380"/>
        <end position="450"/>
    </location>
</feature>
<dbReference type="FunFam" id="2.40.50.140:FF:000011">
    <property type="entry name" value="30S ribosomal protein S1"/>
    <property type="match status" value="2"/>
</dbReference>
<dbReference type="CDD" id="cd05688">
    <property type="entry name" value="S1_RPS1_repeat_ec3"/>
    <property type="match status" value="1"/>
</dbReference>
<dbReference type="CDD" id="cd04465">
    <property type="entry name" value="S1_RPS1_repeat_ec2_hs2"/>
    <property type="match status" value="1"/>
</dbReference>
<comment type="similarity">
    <text evidence="1">Belongs to the bacterial ribosomal protein bS1 family.</text>
</comment>
<dbReference type="PROSITE" id="PS50126">
    <property type="entry name" value="S1"/>
    <property type="match status" value="6"/>
</dbReference>
<keyword evidence="5" id="KW-0687">Ribonucleoprotein</keyword>
<dbReference type="RefSeq" id="WP_044184684.1">
    <property type="nucleotide sequence ID" value="NZ_JMCB01000003.1"/>
</dbReference>
<protein>
    <recommendedName>
        <fullName evidence="6">Small ribosomal subunit protein bS1</fullName>
    </recommendedName>
    <alternativeName>
        <fullName evidence="7">30S ribosomal protein S1</fullName>
    </alternativeName>
</protein>
<dbReference type="FunFam" id="2.40.50.140:FF:000018">
    <property type="entry name" value="30S ribosomal protein S1"/>
    <property type="match status" value="1"/>
</dbReference>
<comment type="caution">
    <text evidence="9">The sequence shown here is derived from an EMBL/GenBank/DDBJ whole genome shotgun (WGS) entry which is preliminary data.</text>
</comment>
<evidence type="ECO:0000256" key="7">
    <source>
        <dbReference type="ARBA" id="ARBA00035517"/>
    </source>
</evidence>
<dbReference type="Proteomes" id="UP000028725">
    <property type="component" value="Unassembled WGS sequence"/>
</dbReference>
<dbReference type="NCBIfam" id="TIGR00717">
    <property type="entry name" value="rpsA"/>
    <property type="match status" value="1"/>
</dbReference>
<feature type="domain" description="S1 motif" evidence="8">
    <location>
        <begin position="293"/>
        <end position="363"/>
    </location>
</feature>
<dbReference type="CDD" id="cd05687">
    <property type="entry name" value="S1_RPS1_repeat_ec1_hs1"/>
    <property type="match status" value="1"/>
</dbReference>
<dbReference type="PANTHER" id="PTHR10724">
    <property type="entry name" value="30S RIBOSOMAL PROTEIN S1"/>
    <property type="match status" value="1"/>
</dbReference>
<evidence type="ECO:0000256" key="5">
    <source>
        <dbReference type="ARBA" id="ARBA00023274"/>
    </source>
</evidence>
<dbReference type="Gene3D" id="2.40.50.140">
    <property type="entry name" value="Nucleic acid-binding proteins"/>
    <property type="match status" value="6"/>
</dbReference>
<name>A0A085WQW2_9BACT</name>
<dbReference type="EMBL" id="JMCB01000003">
    <property type="protein sequence ID" value="KFE70075.1"/>
    <property type="molecule type" value="Genomic_DNA"/>
</dbReference>
<dbReference type="STRING" id="394096.DB31_5117"/>
<dbReference type="AlphaFoldDB" id="A0A085WQW2"/>
<dbReference type="PANTHER" id="PTHR10724:SF7">
    <property type="entry name" value="SMALL RIBOSOMAL SUBUNIT PROTEIN BS1C"/>
    <property type="match status" value="1"/>
</dbReference>
<accession>A0A085WQW2</accession>
<dbReference type="InterPro" id="IPR012340">
    <property type="entry name" value="NA-bd_OB-fold"/>
</dbReference>
<dbReference type="InterPro" id="IPR035104">
    <property type="entry name" value="Ribosomal_protein_S1-like"/>
</dbReference>
<proteinExistence type="inferred from homology"/>
<dbReference type="SMART" id="SM00316">
    <property type="entry name" value="S1"/>
    <property type="match status" value="6"/>
</dbReference>
<dbReference type="PATRIC" id="fig|394096.3.peg.1599"/>
<dbReference type="FunFam" id="2.40.50.140:FF:000051">
    <property type="entry name" value="RNA-binding transcriptional accessory protein"/>
    <property type="match status" value="1"/>
</dbReference>
<dbReference type="GO" id="GO:0003735">
    <property type="term" value="F:structural constituent of ribosome"/>
    <property type="evidence" value="ECO:0007669"/>
    <property type="project" value="InterPro"/>
</dbReference>
<dbReference type="NCBIfam" id="NF004952">
    <property type="entry name" value="PRK06299.1-2"/>
    <property type="match status" value="1"/>
</dbReference>
<feature type="domain" description="S1 motif" evidence="8">
    <location>
        <begin position="208"/>
        <end position="276"/>
    </location>
</feature>
<evidence type="ECO:0000259" key="8">
    <source>
        <dbReference type="PROSITE" id="PS50126"/>
    </source>
</evidence>
<evidence type="ECO:0000256" key="1">
    <source>
        <dbReference type="ARBA" id="ARBA00006767"/>
    </source>
</evidence>
<feature type="domain" description="S1 motif" evidence="8">
    <location>
        <begin position="38"/>
        <end position="104"/>
    </location>
</feature>
<dbReference type="InterPro" id="IPR050437">
    <property type="entry name" value="Ribos_protein_bS1-like"/>
</dbReference>
<keyword evidence="3" id="KW-0694">RNA-binding</keyword>